<evidence type="ECO:0000256" key="1">
    <source>
        <dbReference type="SAM" id="MobiDB-lite"/>
    </source>
</evidence>
<evidence type="ECO:0000313" key="2">
    <source>
        <dbReference type="EMBL" id="MBA4617170.1"/>
    </source>
</evidence>
<protein>
    <submittedName>
        <fullName evidence="2">Uncharacterized protein</fullName>
    </submittedName>
</protein>
<reference evidence="2" key="1">
    <citation type="journal article" date="2013" name="J. Plant Res.">
        <title>Effect of fungi and light on seed germination of three Opuntia species from semiarid lands of central Mexico.</title>
        <authorList>
            <person name="Delgado-Sanchez P."/>
            <person name="Jimenez-Bremont J.F."/>
            <person name="Guerrero-Gonzalez Mde L."/>
            <person name="Flores J."/>
        </authorList>
    </citation>
    <scope>NUCLEOTIDE SEQUENCE</scope>
    <source>
        <tissue evidence="2">Cladode</tissue>
    </source>
</reference>
<reference evidence="2" key="2">
    <citation type="submission" date="2020-07" db="EMBL/GenBank/DDBJ databases">
        <authorList>
            <person name="Vera ALvarez R."/>
            <person name="Arias-Moreno D.M."/>
            <person name="Jimenez-Jacinto V."/>
            <person name="Jimenez-Bremont J.F."/>
            <person name="Swaminathan K."/>
            <person name="Moose S.P."/>
            <person name="Guerrero-Gonzalez M.L."/>
            <person name="Marino-Ramirez L."/>
            <person name="Landsman D."/>
            <person name="Rodriguez-Kessler M."/>
            <person name="Delgado-Sanchez P."/>
        </authorList>
    </citation>
    <scope>NUCLEOTIDE SEQUENCE</scope>
    <source>
        <tissue evidence="2">Cladode</tissue>
    </source>
</reference>
<proteinExistence type="predicted"/>
<dbReference type="EMBL" id="GISG01015141">
    <property type="protein sequence ID" value="MBA4617170.1"/>
    <property type="molecule type" value="Transcribed_RNA"/>
</dbReference>
<feature type="region of interest" description="Disordered" evidence="1">
    <location>
        <begin position="91"/>
        <end position="115"/>
    </location>
</feature>
<name>A0A7C8YG83_OPUST</name>
<sequence>MRKEVNSVARECQHHMIQTMQMKGAPKLLRLIHVSQDRDQEGSTLRYMILPVTISLSTQRCLHPCPALPWVSSQHPIIAISIAMNTTRTSTVTNTQSVRRKVHPDLPTQSGPTRL</sequence>
<organism evidence="2">
    <name type="scientific">Opuntia streptacantha</name>
    <name type="common">Prickly pear cactus</name>
    <name type="synonym">Opuntia cardona</name>
    <dbReference type="NCBI Taxonomy" id="393608"/>
    <lineage>
        <taxon>Eukaryota</taxon>
        <taxon>Viridiplantae</taxon>
        <taxon>Streptophyta</taxon>
        <taxon>Embryophyta</taxon>
        <taxon>Tracheophyta</taxon>
        <taxon>Spermatophyta</taxon>
        <taxon>Magnoliopsida</taxon>
        <taxon>eudicotyledons</taxon>
        <taxon>Gunneridae</taxon>
        <taxon>Pentapetalae</taxon>
        <taxon>Caryophyllales</taxon>
        <taxon>Cactineae</taxon>
        <taxon>Cactaceae</taxon>
        <taxon>Opuntioideae</taxon>
        <taxon>Opuntia</taxon>
    </lineage>
</organism>
<accession>A0A7C8YG83</accession>
<dbReference type="AlphaFoldDB" id="A0A7C8YG83"/>